<dbReference type="Pfam" id="PF13503">
    <property type="entry name" value="DUF4123"/>
    <property type="match status" value="1"/>
</dbReference>
<evidence type="ECO:0000313" key="2">
    <source>
        <dbReference type="EMBL" id="MDW6092969.1"/>
    </source>
</evidence>
<name>A0ABU4IUM5_9VIBR</name>
<protein>
    <submittedName>
        <fullName evidence="2">DUF4123 domain-containing protein</fullName>
    </submittedName>
</protein>
<proteinExistence type="predicted"/>
<gene>
    <name evidence="2" type="ORF">SBX64_10450</name>
</gene>
<dbReference type="InterPro" id="IPR025391">
    <property type="entry name" value="DUF4123"/>
</dbReference>
<dbReference type="EMBL" id="JAWRCP010000001">
    <property type="protein sequence ID" value="MDW6092969.1"/>
    <property type="molecule type" value="Genomic_DNA"/>
</dbReference>
<dbReference type="RefSeq" id="WP_084717429.1">
    <property type="nucleotide sequence ID" value="NZ_JAWRCP010000001.1"/>
</dbReference>
<accession>A0ABU4IUM5</accession>
<keyword evidence="3" id="KW-1185">Reference proteome</keyword>
<sequence>MTMYQSESITDLIPFGADDHLYLFVDGRQLPPYCQTHFPDDPIVESAAVYLYESDDESSPYLLAVNRSVKLWFLKHQHGAEGFFFSSLWSIEALAEHFRQQIQVLSPYGTTSYLNMAHADVAWTLLSASCHWFWLPIDKAWLPTSLGWQIMVRADFEPMVFFELPLQFTPEQWQQMSHIAWQSLLEAIYHHMQRDFPEILFQQERGDLWVEAHAQIARQKGFVTRQDQLNYFNIMGWLGEPAVTGESYPDIYQLIHFPSAESTPTQRIRQAARLAKQYALNR</sequence>
<evidence type="ECO:0000313" key="3">
    <source>
        <dbReference type="Proteomes" id="UP001279860"/>
    </source>
</evidence>
<reference evidence="2 3" key="1">
    <citation type="submission" date="2023-11" db="EMBL/GenBank/DDBJ databases">
        <title>Plant-associative lifestyle of Vibrio porteresiae and its evolutionary dynamics.</title>
        <authorList>
            <person name="Rameshkumar N."/>
            <person name="Kirti K."/>
        </authorList>
    </citation>
    <scope>NUCLEOTIDE SEQUENCE [LARGE SCALE GENOMIC DNA]</scope>
    <source>
        <strain evidence="2 3">MSSRF7</strain>
    </source>
</reference>
<comment type="caution">
    <text evidence="2">The sequence shown here is derived from an EMBL/GenBank/DDBJ whole genome shotgun (WGS) entry which is preliminary data.</text>
</comment>
<organism evidence="2 3">
    <name type="scientific">Vibrio rhizosphaerae</name>
    <dbReference type="NCBI Taxonomy" id="398736"/>
    <lineage>
        <taxon>Bacteria</taxon>
        <taxon>Pseudomonadati</taxon>
        <taxon>Pseudomonadota</taxon>
        <taxon>Gammaproteobacteria</taxon>
        <taxon>Vibrionales</taxon>
        <taxon>Vibrionaceae</taxon>
        <taxon>Vibrio</taxon>
    </lineage>
</organism>
<feature type="domain" description="DUF4123" evidence="1">
    <location>
        <begin position="21"/>
        <end position="128"/>
    </location>
</feature>
<evidence type="ECO:0000259" key="1">
    <source>
        <dbReference type="Pfam" id="PF13503"/>
    </source>
</evidence>
<dbReference type="Proteomes" id="UP001279860">
    <property type="component" value="Unassembled WGS sequence"/>
</dbReference>